<organism evidence="1 2">
    <name type="scientific">Tectimicrobiota bacterium</name>
    <dbReference type="NCBI Taxonomy" id="2528274"/>
    <lineage>
        <taxon>Bacteria</taxon>
        <taxon>Pseudomonadati</taxon>
        <taxon>Nitrospinota/Tectimicrobiota group</taxon>
        <taxon>Candidatus Tectimicrobiota</taxon>
    </lineage>
</organism>
<gene>
    <name evidence="1" type="ORF">HY730_05400</name>
</gene>
<reference evidence="1" key="1">
    <citation type="submission" date="2020-07" db="EMBL/GenBank/DDBJ databases">
        <title>Huge and variable diversity of episymbiotic CPR bacteria and DPANN archaea in groundwater ecosystems.</title>
        <authorList>
            <person name="He C.Y."/>
            <person name="Keren R."/>
            <person name="Whittaker M."/>
            <person name="Farag I.F."/>
            <person name="Doudna J."/>
            <person name="Cate J.H.D."/>
            <person name="Banfield J.F."/>
        </authorList>
    </citation>
    <scope>NUCLEOTIDE SEQUENCE</scope>
    <source>
        <strain evidence="1">NC_groundwater_1482_Ag_S-0.65um_47_24</strain>
    </source>
</reference>
<dbReference type="AlphaFoldDB" id="A0A933LQ64"/>
<accession>A0A933LQ64</accession>
<evidence type="ECO:0000313" key="2">
    <source>
        <dbReference type="Proteomes" id="UP000772181"/>
    </source>
</evidence>
<comment type="caution">
    <text evidence="1">The sequence shown here is derived from an EMBL/GenBank/DDBJ whole genome shotgun (WGS) entry which is preliminary data.</text>
</comment>
<evidence type="ECO:0000313" key="1">
    <source>
        <dbReference type="EMBL" id="MBI4595800.1"/>
    </source>
</evidence>
<dbReference type="EMBL" id="JACQWF010000247">
    <property type="protein sequence ID" value="MBI4595800.1"/>
    <property type="molecule type" value="Genomic_DNA"/>
</dbReference>
<name>A0A933LQ64_UNCTE</name>
<dbReference type="Proteomes" id="UP000772181">
    <property type="component" value="Unassembled WGS sequence"/>
</dbReference>
<proteinExistence type="predicted"/>
<protein>
    <submittedName>
        <fullName evidence="1">Uncharacterized protein</fullName>
    </submittedName>
</protein>
<sequence length="327" mass="36803">MKIIEQGNQGGGPISQKVLSAIKKTQRGKVLDLAQVKEARLNAENLAKSIITEKEMATLDPVHAVYAYAQNKLSVLIEQLSVLPEISKLTNALAEAQDEYMPSYPPMSPLTTSYFTCWGLFDLAMGVKRETFGTISIDLCQALGVDRGLITLLEVMQNSRMGFYVHEGGSGKYVFLREIVTGRKTKAISPSGCMGKAGQIWYARVLPEPFPELGYGHAVIFTTPYVIAEMDGKNRFLDATEKKWMDFFGRNLPKTNIKDPVAAYEFFLKYGLSRQQMNYQRQGMHYWNEYVFEGYVNHRDNMIILAGYPDIPLSRPHSKESQASRGE</sequence>